<accession>A0ACC3L3C1</accession>
<gene>
    <name evidence="1" type="ORF">EUGRSUZ_D00600</name>
</gene>
<dbReference type="Proteomes" id="UP000030711">
    <property type="component" value="Chromosome 4"/>
</dbReference>
<keyword evidence="2" id="KW-1185">Reference proteome</keyword>
<protein>
    <submittedName>
        <fullName evidence="1">Uncharacterized protein</fullName>
    </submittedName>
</protein>
<organism evidence="1 2">
    <name type="scientific">Eucalyptus grandis</name>
    <name type="common">Flooded gum</name>
    <dbReference type="NCBI Taxonomy" id="71139"/>
    <lineage>
        <taxon>Eukaryota</taxon>
        <taxon>Viridiplantae</taxon>
        <taxon>Streptophyta</taxon>
        <taxon>Embryophyta</taxon>
        <taxon>Tracheophyta</taxon>
        <taxon>Spermatophyta</taxon>
        <taxon>Magnoliopsida</taxon>
        <taxon>eudicotyledons</taxon>
        <taxon>Gunneridae</taxon>
        <taxon>Pentapetalae</taxon>
        <taxon>rosids</taxon>
        <taxon>malvids</taxon>
        <taxon>Myrtales</taxon>
        <taxon>Myrtaceae</taxon>
        <taxon>Myrtoideae</taxon>
        <taxon>Eucalypteae</taxon>
        <taxon>Eucalyptus</taxon>
    </lineage>
</organism>
<dbReference type="EMBL" id="CM064438">
    <property type="protein sequence ID" value="KAK3433074.1"/>
    <property type="molecule type" value="Genomic_DNA"/>
</dbReference>
<evidence type="ECO:0000313" key="2">
    <source>
        <dbReference type="Proteomes" id="UP000030711"/>
    </source>
</evidence>
<evidence type="ECO:0000313" key="1">
    <source>
        <dbReference type="EMBL" id="KAK3433074.1"/>
    </source>
</evidence>
<sequence>MGRLFVVELVGKAYLCGFCKTPVALTDDLLYKSFACDEGKAFFFRNVVNITFEAEEERLLTTGMHTVQDICCSCCVQSLGWKYVAAHNNNQKYKEGKFILIRSKIMEEGEQDFEARAISSNGESEEVADNSSLEVHLSSSDGENAWQRRLDEDGANNFQVIWTVL</sequence>
<name>A0ACC3L3C1_EUCGR</name>
<reference evidence="1 2" key="1">
    <citation type="journal article" date="2014" name="Nature">
        <title>The genome of Eucalyptus grandis.</title>
        <authorList>
            <person name="Myburg A.A."/>
            <person name="Grattapaglia D."/>
            <person name="Tuskan G.A."/>
            <person name="Hellsten U."/>
            <person name="Hayes R.D."/>
            <person name="Grimwood J."/>
            <person name="Jenkins J."/>
            <person name="Lindquist E."/>
            <person name="Tice H."/>
            <person name="Bauer D."/>
            <person name="Goodstein D.M."/>
            <person name="Dubchak I."/>
            <person name="Poliakov A."/>
            <person name="Mizrachi E."/>
            <person name="Kullan A.R."/>
            <person name="Hussey S.G."/>
            <person name="Pinard D."/>
            <person name="van der Merwe K."/>
            <person name="Singh P."/>
            <person name="van Jaarsveld I."/>
            <person name="Silva-Junior O.B."/>
            <person name="Togawa R.C."/>
            <person name="Pappas M.R."/>
            <person name="Faria D.A."/>
            <person name="Sansaloni C.P."/>
            <person name="Petroli C.D."/>
            <person name="Yang X."/>
            <person name="Ranjan P."/>
            <person name="Tschaplinski T.J."/>
            <person name="Ye C.Y."/>
            <person name="Li T."/>
            <person name="Sterck L."/>
            <person name="Vanneste K."/>
            <person name="Murat F."/>
            <person name="Soler M."/>
            <person name="Clemente H.S."/>
            <person name="Saidi N."/>
            <person name="Cassan-Wang H."/>
            <person name="Dunand C."/>
            <person name="Hefer C.A."/>
            <person name="Bornberg-Bauer E."/>
            <person name="Kersting A.R."/>
            <person name="Vining K."/>
            <person name="Amarasinghe V."/>
            <person name="Ranik M."/>
            <person name="Naithani S."/>
            <person name="Elser J."/>
            <person name="Boyd A.E."/>
            <person name="Liston A."/>
            <person name="Spatafora J.W."/>
            <person name="Dharmwardhana P."/>
            <person name="Raja R."/>
            <person name="Sullivan C."/>
            <person name="Romanel E."/>
            <person name="Alves-Ferreira M."/>
            <person name="Kulheim C."/>
            <person name="Foley W."/>
            <person name="Carocha V."/>
            <person name="Paiva J."/>
            <person name="Kudrna D."/>
            <person name="Brommonschenkel S.H."/>
            <person name="Pasquali G."/>
            <person name="Byrne M."/>
            <person name="Rigault P."/>
            <person name="Tibbits J."/>
            <person name="Spokevicius A."/>
            <person name="Jones R.C."/>
            <person name="Steane D.A."/>
            <person name="Vaillancourt R.E."/>
            <person name="Potts B.M."/>
            <person name="Joubert F."/>
            <person name="Barry K."/>
            <person name="Pappas G.J."/>
            <person name="Strauss S.H."/>
            <person name="Jaiswal P."/>
            <person name="Grima-Pettenati J."/>
            <person name="Salse J."/>
            <person name="Van de Peer Y."/>
            <person name="Rokhsar D.S."/>
            <person name="Schmutz J."/>
        </authorList>
    </citation>
    <scope>NUCLEOTIDE SEQUENCE [LARGE SCALE GENOMIC DNA]</scope>
    <source>
        <strain evidence="2">cv. BRASUZ1</strain>
        <tissue evidence="1">Leaf extractions</tissue>
    </source>
</reference>
<comment type="caution">
    <text evidence="1">The sequence shown here is derived from an EMBL/GenBank/DDBJ whole genome shotgun (WGS) entry which is preliminary data.</text>
</comment>
<proteinExistence type="predicted"/>